<evidence type="ECO:0000256" key="1">
    <source>
        <dbReference type="SAM" id="MobiDB-lite"/>
    </source>
</evidence>
<organism evidence="2 3">
    <name type="scientific">Methylorubrum populi</name>
    <dbReference type="NCBI Taxonomy" id="223967"/>
    <lineage>
        <taxon>Bacteria</taxon>
        <taxon>Pseudomonadati</taxon>
        <taxon>Pseudomonadota</taxon>
        <taxon>Alphaproteobacteria</taxon>
        <taxon>Hyphomicrobiales</taxon>
        <taxon>Methylobacteriaceae</taxon>
        <taxon>Methylorubrum</taxon>
    </lineage>
</organism>
<proteinExistence type="predicted"/>
<gene>
    <name evidence="2" type="ORF">F8B43_0965</name>
</gene>
<evidence type="ECO:0000313" key="2">
    <source>
        <dbReference type="EMBL" id="KAB7786611.1"/>
    </source>
</evidence>
<feature type="compositionally biased region" description="Polar residues" evidence="1">
    <location>
        <begin position="55"/>
        <end position="73"/>
    </location>
</feature>
<accession>A0A833J867</accession>
<dbReference type="Proteomes" id="UP000469949">
    <property type="component" value="Unassembled WGS sequence"/>
</dbReference>
<reference evidence="2 3" key="1">
    <citation type="submission" date="2019-10" db="EMBL/GenBank/DDBJ databases">
        <title>Draft Genome Sequence of the Caffeine Degrading Methylotroph Methylorubrum populi PINKEL.</title>
        <authorList>
            <person name="Dawson S.C."/>
            <person name="Zhang X."/>
            <person name="Wright M.E."/>
            <person name="Sharma G."/>
            <person name="Langner J.T."/>
            <person name="Ditty J.L."/>
            <person name="Subuyuj G.A."/>
        </authorList>
    </citation>
    <scope>NUCLEOTIDE SEQUENCE [LARGE SCALE GENOMIC DNA]</scope>
    <source>
        <strain evidence="2 3">Pinkel</strain>
    </source>
</reference>
<dbReference type="AlphaFoldDB" id="A0A833J867"/>
<sequence length="84" mass="8811">MPGRLHRVVGVLARPNSHRARSSCIGRAPERRPAASAQEDALARSGTPPEHPARGTSSCQGRSPGSRVSTSVSAFPVRGTSDPR</sequence>
<protein>
    <submittedName>
        <fullName evidence="2">Uncharacterized protein</fullName>
    </submittedName>
</protein>
<dbReference type="EMBL" id="WEKV01000006">
    <property type="protein sequence ID" value="KAB7786611.1"/>
    <property type="molecule type" value="Genomic_DNA"/>
</dbReference>
<evidence type="ECO:0000313" key="3">
    <source>
        <dbReference type="Proteomes" id="UP000469949"/>
    </source>
</evidence>
<feature type="region of interest" description="Disordered" evidence="1">
    <location>
        <begin position="1"/>
        <end position="84"/>
    </location>
</feature>
<comment type="caution">
    <text evidence="2">The sequence shown here is derived from an EMBL/GenBank/DDBJ whole genome shotgun (WGS) entry which is preliminary data.</text>
</comment>
<name>A0A833J867_9HYPH</name>